<proteinExistence type="predicted"/>
<keyword evidence="2" id="KW-1185">Reference proteome</keyword>
<evidence type="ECO:0000313" key="2">
    <source>
        <dbReference type="Proteomes" id="UP001516400"/>
    </source>
</evidence>
<organism evidence="1 2">
    <name type="scientific">Cryptolaemus montrouzieri</name>
    <dbReference type="NCBI Taxonomy" id="559131"/>
    <lineage>
        <taxon>Eukaryota</taxon>
        <taxon>Metazoa</taxon>
        <taxon>Ecdysozoa</taxon>
        <taxon>Arthropoda</taxon>
        <taxon>Hexapoda</taxon>
        <taxon>Insecta</taxon>
        <taxon>Pterygota</taxon>
        <taxon>Neoptera</taxon>
        <taxon>Endopterygota</taxon>
        <taxon>Coleoptera</taxon>
        <taxon>Polyphaga</taxon>
        <taxon>Cucujiformia</taxon>
        <taxon>Coccinelloidea</taxon>
        <taxon>Coccinellidae</taxon>
        <taxon>Scymninae</taxon>
        <taxon>Scymnini</taxon>
        <taxon>Cryptolaemus</taxon>
    </lineage>
</organism>
<protein>
    <submittedName>
        <fullName evidence="1">Uncharacterized protein</fullName>
    </submittedName>
</protein>
<comment type="caution">
    <text evidence="1">The sequence shown here is derived from an EMBL/GenBank/DDBJ whole genome shotgun (WGS) entry which is preliminary data.</text>
</comment>
<reference evidence="1 2" key="1">
    <citation type="journal article" date="2021" name="BMC Biol.">
        <title>Horizontally acquired antibacterial genes associated with adaptive radiation of ladybird beetles.</title>
        <authorList>
            <person name="Li H.S."/>
            <person name="Tang X.F."/>
            <person name="Huang Y.H."/>
            <person name="Xu Z.Y."/>
            <person name="Chen M.L."/>
            <person name="Du X.Y."/>
            <person name="Qiu B.Y."/>
            <person name="Chen P.T."/>
            <person name="Zhang W."/>
            <person name="Slipinski A."/>
            <person name="Escalona H.E."/>
            <person name="Waterhouse R.M."/>
            <person name="Zwick A."/>
            <person name="Pang H."/>
        </authorList>
    </citation>
    <scope>NUCLEOTIDE SEQUENCE [LARGE SCALE GENOMIC DNA]</scope>
    <source>
        <strain evidence="1">SYSU2018</strain>
    </source>
</reference>
<name>A0ABD2P011_9CUCU</name>
<dbReference type="EMBL" id="JABFTP020000165">
    <property type="protein sequence ID" value="KAL3284296.1"/>
    <property type="molecule type" value="Genomic_DNA"/>
</dbReference>
<gene>
    <name evidence="1" type="ORF">HHI36_018454</name>
</gene>
<dbReference type="Proteomes" id="UP001516400">
    <property type="component" value="Unassembled WGS sequence"/>
</dbReference>
<accession>A0ABD2P011</accession>
<sequence>MSHPHESLDAGRSGARRAGRRSISSYLQFMQSDEPKNKSCEELTAIPNTRFTSHPVIFAKFYKFDEANQCEKEKAKEWAARVRALAVSCEFGPELEAWHRGKFIMRFEKSHVLARLLKEENLHFIFGSGGSS</sequence>
<evidence type="ECO:0000313" key="1">
    <source>
        <dbReference type="EMBL" id="KAL3284296.1"/>
    </source>
</evidence>
<dbReference type="AlphaFoldDB" id="A0ABD2P011"/>